<dbReference type="Proteomes" id="UP001595796">
    <property type="component" value="Unassembled WGS sequence"/>
</dbReference>
<feature type="region of interest" description="Disordered" evidence="1">
    <location>
        <begin position="256"/>
        <end position="283"/>
    </location>
</feature>
<dbReference type="RefSeq" id="WP_162799607.1">
    <property type="nucleotide sequence ID" value="NZ_JBHSJF010000006.1"/>
</dbReference>
<accession>A0ABV9Z1I5</accession>
<reference evidence="4" key="1">
    <citation type="journal article" date="2019" name="Int. J. Syst. Evol. Microbiol.">
        <title>The Global Catalogue of Microorganisms (GCM) 10K type strain sequencing project: providing services to taxonomists for standard genome sequencing and annotation.</title>
        <authorList>
            <consortium name="The Broad Institute Genomics Platform"/>
            <consortium name="The Broad Institute Genome Sequencing Center for Infectious Disease"/>
            <person name="Wu L."/>
            <person name="Ma J."/>
        </authorList>
    </citation>
    <scope>NUCLEOTIDE SEQUENCE [LARGE SCALE GENOMIC DNA]</scope>
    <source>
        <strain evidence="4">CGMCC 1.16444</strain>
    </source>
</reference>
<gene>
    <name evidence="3" type="ORF">ACFPFW_12110</name>
</gene>
<keyword evidence="2" id="KW-0732">Signal</keyword>
<organism evidence="3 4">
    <name type="scientific">Flaviflagellibacter deserti</name>
    <dbReference type="NCBI Taxonomy" id="2267266"/>
    <lineage>
        <taxon>Bacteria</taxon>
        <taxon>Pseudomonadati</taxon>
        <taxon>Pseudomonadota</taxon>
        <taxon>Alphaproteobacteria</taxon>
        <taxon>Hyphomicrobiales</taxon>
        <taxon>Flaviflagellibacter</taxon>
    </lineage>
</organism>
<keyword evidence="4" id="KW-1185">Reference proteome</keyword>
<dbReference type="InterPro" id="IPR010642">
    <property type="entry name" value="Invasion_prot_B"/>
</dbReference>
<dbReference type="InterPro" id="IPR038696">
    <property type="entry name" value="IalB_sf"/>
</dbReference>
<comment type="caution">
    <text evidence="3">The sequence shown here is derived from an EMBL/GenBank/DDBJ whole genome shotgun (WGS) entry which is preliminary data.</text>
</comment>
<feature type="region of interest" description="Disordered" evidence="1">
    <location>
        <begin position="35"/>
        <end position="71"/>
    </location>
</feature>
<feature type="compositionally biased region" description="Low complexity" evidence="1">
    <location>
        <begin position="62"/>
        <end position="71"/>
    </location>
</feature>
<sequence>MMNCTFRTSAQIAAVGVTLALMPAVAFAQAPSLVPPPSAAPPAAAPKPAAPKPAAPKPAAPKPAAAAPTAAPNLPPVSAAMGAAVPANNGPKPEWMKVCGKDDKQKTELCSVSSYIQADAGNVVGEIRLLDVKRDKESKRIIEALIPPGFLIPPGVNLVIDDAKQPITGRYRVCYQNVCLAEVQVTDETLAAIRKGSMLTFFAANAQGQWVGAKASLAGFSSSYDGPSLDPKVYEEKRKSFEEGQNKLQSELMKRAEEQRKKLQDGVPAAAAQPAPGEPVKTQ</sequence>
<feature type="chain" id="PRO_5045456692" evidence="2">
    <location>
        <begin position="29"/>
        <end position="283"/>
    </location>
</feature>
<feature type="compositionally biased region" description="Pro residues" evidence="1">
    <location>
        <begin position="35"/>
        <end position="61"/>
    </location>
</feature>
<evidence type="ECO:0000256" key="2">
    <source>
        <dbReference type="SAM" id="SignalP"/>
    </source>
</evidence>
<evidence type="ECO:0000313" key="3">
    <source>
        <dbReference type="EMBL" id="MFC5068753.1"/>
    </source>
</evidence>
<protein>
    <submittedName>
        <fullName evidence="3">Invasion associated locus B family protein</fullName>
    </submittedName>
</protein>
<dbReference type="Pfam" id="PF06776">
    <property type="entry name" value="IalB"/>
    <property type="match status" value="1"/>
</dbReference>
<evidence type="ECO:0000313" key="4">
    <source>
        <dbReference type="Proteomes" id="UP001595796"/>
    </source>
</evidence>
<name>A0ABV9Z1I5_9HYPH</name>
<evidence type="ECO:0000256" key="1">
    <source>
        <dbReference type="SAM" id="MobiDB-lite"/>
    </source>
</evidence>
<dbReference type="Gene3D" id="2.60.40.1880">
    <property type="entry name" value="Invasion associated locus B (IalB) protein"/>
    <property type="match status" value="1"/>
</dbReference>
<proteinExistence type="predicted"/>
<feature type="signal peptide" evidence="2">
    <location>
        <begin position="1"/>
        <end position="28"/>
    </location>
</feature>
<dbReference type="EMBL" id="JBHSJF010000006">
    <property type="protein sequence ID" value="MFC5068753.1"/>
    <property type="molecule type" value="Genomic_DNA"/>
</dbReference>